<evidence type="ECO:0000313" key="2">
    <source>
        <dbReference type="EMBL" id="KAG3178423.1"/>
    </source>
</evidence>
<dbReference type="EMBL" id="RCMV01006295">
    <property type="protein sequence ID" value="KAG3178423.1"/>
    <property type="molecule type" value="Genomic_DNA"/>
</dbReference>
<dbReference type="Proteomes" id="UP000760860">
    <property type="component" value="Unassembled WGS sequence"/>
</dbReference>
<protein>
    <submittedName>
        <fullName evidence="2">Uncharacterized protein</fullName>
    </submittedName>
</protein>
<proteinExistence type="predicted"/>
<feature type="compositionally biased region" description="Gly residues" evidence="1">
    <location>
        <begin position="97"/>
        <end position="110"/>
    </location>
</feature>
<gene>
    <name evidence="2" type="ORF">PC129_g25494</name>
</gene>
<organism evidence="2 3">
    <name type="scientific">Phytophthora cactorum</name>
    <dbReference type="NCBI Taxonomy" id="29920"/>
    <lineage>
        <taxon>Eukaryota</taxon>
        <taxon>Sar</taxon>
        <taxon>Stramenopiles</taxon>
        <taxon>Oomycota</taxon>
        <taxon>Peronosporomycetes</taxon>
        <taxon>Peronosporales</taxon>
        <taxon>Peronosporaceae</taxon>
        <taxon>Phytophthora</taxon>
    </lineage>
</organism>
<name>A0A8T1GP42_9STRA</name>
<reference evidence="2" key="1">
    <citation type="submission" date="2018-05" db="EMBL/GenBank/DDBJ databases">
        <title>Effector identification in a new, highly contiguous assembly of the strawberry crown rot pathogen Phytophthora cactorum.</title>
        <authorList>
            <person name="Armitage A.D."/>
            <person name="Nellist C.F."/>
            <person name="Bates H."/>
            <person name="Vickerstaff R.J."/>
            <person name="Harrison R.J."/>
        </authorList>
    </citation>
    <scope>NUCLEOTIDE SEQUENCE</scope>
    <source>
        <strain evidence="2">P421</strain>
    </source>
</reference>
<evidence type="ECO:0000256" key="1">
    <source>
        <dbReference type="SAM" id="MobiDB-lite"/>
    </source>
</evidence>
<dbReference type="AlphaFoldDB" id="A0A8T1GP42"/>
<comment type="caution">
    <text evidence="2">The sequence shown here is derived from an EMBL/GenBank/DDBJ whole genome shotgun (WGS) entry which is preliminary data.</text>
</comment>
<evidence type="ECO:0000313" key="3">
    <source>
        <dbReference type="Proteomes" id="UP000760860"/>
    </source>
</evidence>
<sequence length="110" mass="11438">MVWKYSSREVLALVGSTLTTDRMGNTRSLTISEAAERCVVALSDPTLHGVSELARLPCSLGGTAERDLLGRPVVVSTKERSIPGGTRWSLGSDEGSGEGSADGCGRVTGS</sequence>
<feature type="region of interest" description="Disordered" evidence="1">
    <location>
        <begin position="78"/>
        <end position="110"/>
    </location>
</feature>
<accession>A0A8T1GP42</accession>